<evidence type="ECO:0000256" key="4">
    <source>
        <dbReference type="ARBA" id="ARBA00023136"/>
    </source>
</evidence>
<proteinExistence type="predicted"/>
<keyword evidence="5" id="KW-0325">Glycoprotein</keyword>
<evidence type="ECO:0000256" key="1">
    <source>
        <dbReference type="ARBA" id="ARBA00004606"/>
    </source>
</evidence>
<reference evidence="6 7" key="1">
    <citation type="journal article" date="2012" name="J. Bacteriol.">
        <title>Genome sequence of benzo(a)pyrene-degrading bacterium Novosphingobium pentaromativorans US6-1.</title>
        <authorList>
            <person name="Luo Y.R."/>
            <person name="Kang S.G."/>
            <person name="Kim S.J."/>
            <person name="Kim M.R."/>
            <person name="Li N."/>
            <person name="Lee J.H."/>
            <person name="Kwon K.K."/>
        </authorList>
    </citation>
    <scope>NUCLEOTIDE SEQUENCE [LARGE SCALE GENOMIC DNA]</scope>
    <source>
        <strain evidence="6 7">US6-1</strain>
    </source>
</reference>
<evidence type="ECO:0000256" key="3">
    <source>
        <dbReference type="ARBA" id="ARBA00022679"/>
    </source>
</evidence>
<dbReference type="EMBL" id="AGFM01000040">
    <property type="protein sequence ID" value="EHJ60282.1"/>
    <property type="molecule type" value="Genomic_DNA"/>
</dbReference>
<comment type="subcellular location">
    <subcellularLocation>
        <location evidence="1">Membrane</location>
        <topology evidence="1">Single-pass type II membrane protein</topology>
    </subcellularLocation>
</comment>
<keyword evidence="2" id="KW-0328">Glycosyltransferase</keyword>
<dbReference type="STRING" id="1088721.JI59_06100"/>
<dbReference type="AlphaFoldDB" id="G6EEN7"/>
<keyword evidence="4" id="KW-0472">Membrane</keyword>
<organism evidence="6 7">
    <name type="scientific">Novosphingobium pentaromativorans US6-1</name>
    <dbReference type="NCBI Taxonomy" id="1088721"/>
    <lineage>
        <taxon>Bacteria</taxon>
        <taxon>Pseudomonadati</taxon>
        <taxon>Pseudomonadota</taxon>
        <taxon>Alphaproteobacteria</taxon>
        <taxon>Sphingomonadales</taxon>
        <taxon>Sphingomonadaceae</taxon>
        <taxon>Novosphingobium</taxon>
    </lineage>
</organism>
<dbReference type="Pfam" id="PF02485">
    <property type="entry name" value="Branch"/>
    <property type="match status" value="1"/>
</dbReference>
<comment type="caution">
    <text evidence="6">The sequence shown here is derived from an EMBL/GenBank/DDBJ whole genome shotgun (WGS) entry which is preliminary data.</text>
</comment>
<evidence type="ECO:0000256" key="5">
    <source>
        <dbReference type="ARBA" id="ARBA00023180"/>
    </source>
</evidence>
<dbReference type="GO" id="GO:0016757">
    <property type="term" value="F:glycosyltransferase activity"/>
    <property type="evidence" value="ECO:0007669"/>
    <property type="project" value="UniProtKB-KW"/>
</dbReference>
<dbReference type="InterPro" id="IPR003406">
    <property type="entry name" value="Glyco_trans_14"/>
</dbReference>
<keyword evidence="3 6" id="KW-0808">Transferase</keyword>
<evidence type="ECO:0000256" key="2">
    <source>
        <dbReference type="ARBA" id="ARBA00022676"/>
    </source>
</evidence>
<accession>G6EEN7</accession>
<dbReference type="GO" id="GO:0016020">
    <property type="term" value="C:membrane"/>
    <property type="evidence" value="ECO:0007669"/>
    <property type="project" value="UniProtKB-SubCell"/>
</dbReference>
<dbReference type="PATRIC" id="fig|1088721.3.peg.2774"/>
<dbReference type="Proteomes" id="UP000004030">
    <property type="component" value="Unassembled WGS sequence"/>
</dbReference>
<evidence type="ECO:0000313" key="7">
    <source>
        <dbReference type="Proteomes" id="UP000004030"/>
    </source>
</evidence>
<gene>
    <name evidence="6" type="ORF">NSU_2808</name>
</gene>
<name>G6EEN7_9SPHN</name>
<protein>
    <submittedName>
        <fullName evidence="6">Glycosyl transferase family 14</fullName>
    </submittedName>
</protein>
<evidence type="ECO:0000313" key="6">
    <source>
        <dbReference type="EMBL" id="EHJ60282.1"/>
    </source>
</evidence>
<sequence length="308" mass="34280">MRMAYLILAHDNRAQLDLLIERLLGPGGEDFAVIHADRASPLWPELRASLPEAAGRVHLVADPVAVRWGHSSLVEAIAKLVREAVRLGSEGAHLISGADWPVTPREAIAQTMREGLCHIEVRPGHMEERMQTFRLDTRWLRLDPARDRRAYAATWELRRLARWVDAARNRLGLPRSRPYGLWAYGSGWWSLPADVLAMLDKEMPRLLTSGRLRGTVCSDEHVVPTLVAHAFPERIAAHRRYVDFPAGASSPRMLTAADLPAIASSGAWFARKVDVTHEPDFLTLPDFHPAPMAHPASMRGKLPVSGQA</sequence>
<keyword evidence="7" id="KW-1185">Reference proteome</keyword>